<organism evidence="3 4">
    <name type="scientific">Vibrio neptunius</name>
    <dbReference type="NCBI Taxonomy" id="170651"/>
    <lineage>
        <taxon>Bacteria</taxon>
        <taxon>Pseudomonadati</taxon>
        <taxon>Pseudomonadota</taxon>
        <taxon>Gammaproteobacteria</taxon>
        <taxon>Vibrionales</taxon>
        <taxon>Vibrionaceae</taxon>
        <taxon>Vibrio</taxon>
    </lineage>
</organism>
<dbReference type="EMBL" id="JAFHLB010000017">
    <property type="protein sequence ID" value="MBN3578708.1"/>
    <property type="molecule type" value="Genomic_DNA"/>
</dbReference>
<dbReference type="PANTHER" id="PTHR32097:SF17">
    <property type="entry name" value="CAMP-BINDING PROTEIN 1-RELATED"/>
    <property type="match status" value="1"/>
</dbReference>
<dbReference type="CDD" id="cd06974">
    <property type="entry name" value="TerD_like"/>
    <property type="match status" value="1"/>
</dbReference>
<sequence>MAINLSKNSSISLTKEVEKLSKVTVGLGWDVAKSKGFFSSLFTPASIDLDASCILFDEDLKEVDTVWFGQLKSNCGAIKHKGDNRTGDGDGDDEQISITLPKLPKSVKHLAITVNSFTGQSFQKVDNAFCRVMDRSAKEICRFTLSEQGPHTGVFIGLLRLKQGEWTFSSKGIPMSGRTVDDVKTQVAAHI</sequence>
<keyword evidence="1" id="KW-0778">Tellurium resistance</keyword>
<dbReference type="InterPro" id="IPR051324">
    <property type="entry name" value="Stress/Tellurium_Resist"/>
</dbReference>
<evidence type="ECO:0000313" key="4">
    <source>
        <dbReference type="Proteomes" id="UP000779070"/>
    </source>
</evidence>
<dbReference type="Proteomes" id="UP000779070">
    <property type="component" value="Unassembled WGS sequence"/>
</dbReference>
<keyword evidence="4" id="KW-1185">Reference proteome</keyword>
<comment type="caution">
    <text evidence="3">The sequence shown here is derived from an EMBL/GenBank/DDBJ whole genome shotgun (WGS) entry which is preliminary data.</text>
</comment>
<protein>
    <submittedName>
        <fullName evidence="3">TerD family protein</fullName>
    </submittedName>
</protein>
<gene>
    <name evidence="3" type="ORF">JYA62_13650</name>
</gene>
<dbReference type="Gene3D" id="2.60.60.30">
    <property type="entry name" value="sav2460 like domains"/>
    <property type="match status" value="1"/>
</dbReference>
<dbReference type="Pfam" id="PF02342">
    <property type="entry name" value="TerD"/>
    <property type="match status" value="1"/>
</dbReference>
<reference evidence="3 4" key="1">
    <citation type="submission" date="2021-02" db="EMBL/GenBank/DDBJ databases">
        <title>Draft Genome Sequences of 5 Vibrio neptunius Strains Isolated From of Bivalve Hatcheries.</title>
        <authorList>
            <person name="Galvis F."/>
            <person name="Barja J.L."/>
            <person name="Lemos M.L."/>
            <person name="Balado M."/>
        </authorList>
    </citation>
    <scope>NUCLEOTIDE SEQUENCE [LARGE SCALE GENOMIC DNA]</scope>
    <source>
        <strain evidence="3 4">PP-145.98</strain>
    </source>
</reference>
<dbReference type="RefSeq" id="WP_206370656.1">
    <property type="nucleotide sequence ID" value="NZ_CAWPTM010000072.1"/>
</dbReference>
<accession>A0ABS3A674</accession>
<dbReference type="InterPro" id="IPR003325">
    <property type="entry name" value="TerD"/>
</dbReference>
<evidence type="ECO:0000256" key="1">
    <source>
        <dbReference type="ARBA" id="ARBA00022686"/>
    </source>
</evidence>
<dbReference type="PANTHER" id="PTHR32097">
    <property type="entry name" value="CAMP-BINDING PROTEIN 1-RELATED"/>
    <property type="match status" value="1"/>
</dbReference>
<name>A0ABS3A674_9VIBR</name>
<feature type="domain" description="TerD" evidence="2">
    <location>
        <begin position="1"/>
        <end position="174"/>
    </location>
</feature>
<evidence type="ECO:0000259" key="2">
    <source>
        <dbReference type="Pfam" id="PF02342"/>
    </source>
</evidence>
<proteinExistence type="predicted"/>
<evidence type="ECO:0000313" key="3">
    <source>
        <dbReference type="EMBL" id="MBN3578708.1"/>
    </source>
</evidence>